<dbReference type="GO" id="GO:0016684">
    <property type="term" value="F:oxidoreductase activity, acting on peroxide as acceptor"/>
    <property type="evidence" value="ECO:0007669"/>
    <property type="project" value="TreeGrafter"/>
</dbReference>
<reference evidence="6" key="1">
    <citation type="journal article" date="2010" name="Genome Biol.">
        <title>Genome sequence of the necrotrophic plant pathogen Pythium ultimum reveals original pathogenicity mechanisms and effector repertoire.</title>
        <authorList>
            <person name="Levesque C.A."/>
            <person name="Brouwer H."/>
            <person name="Cano L."/>
            <person name="Hamilton J.P."/>
            <person name="Holt C."/>
            <person name="Huitema E."/>
            <person name="Raffaele S."/>
            <person name="Robideau G.P."/>
            <person name="Thines M."/>
            <person name="Win J."/>
            <person name="Zerillo M.M."/>
            <person name="Beakes G.W."/>
            <person name="Boore J.L."/>
            <person name="Busam D."/>
            <person name="Dumas B."/>
            <person name="Ferriera S."/>
            <person name="Fuerstenberg S.I."/>
            <person name="Gachon C.M."/>
            <person name="Gaulin E."/>
            <person name="Govers F."/>
            <person name="Grenville-Briggs L."/>
            <person name="Horner N."/>
            <person name="Hostetler J."/>
            <person name="Jiang R.H."/>
            <person name="Johnson J."/>
            <person name="Krajaejun T."/>
            <person name="Lin H."/>
            <person name="Meijer H.J."/>
            <person name="Moore B."/>
            <person name="Morris P."/>
            <person name="Phuntmart V."/>
            <person name="Puiu D."/>
            <person name="Shetty J."/>
            <person name="Stajich J.E."/>
            <person name="Tripathy S."/>
            <person name="Wawra S."/>
            <person name="van West P."/>
            <person name="Whitty B.R."/>
            <person name="Coutinho P.M."/>
            <person name="Henrissat B."/>
            <person name="Martin F."/>
            <person name="Thomas P.D."/>
            <person name="Tyler B.M."/>
            <person name="De Vries R.P."/>
            <person name="Kamoun S."/>
            <person name="Yandell M."/>
            <person name="Tisserat N."/>
            <person name="Buell C.R."/>
        </authorList>
    </citation>
    <scope>NUCLEOTIDE SEQUENCE</scope>
    <source>
        <strain evidence="6">DAOM:BR144</strain>
    </source>
</reference>
<reference evidence="6" key="2">
    <citation type="submission" date="2010-04" db="EMBL/GenBank/DDBJ databases">
        <authorList>
            <person name="Buell R."/>
            <person name="Hamilton J."/>
            <person name="Hostetler J."/>
        </authorList>
    </citation>
    <scope>NUCLEOTIDE SEQUENCE [LARGE SCALE GENOMIC DNA]</scope>
    <source>
        <strain evidence="6">DAOM:BR144</strain>
    </source>
</reference>
<dbReference type="EnsemblProtists" id="PYU1_T009951">
    <property type="protein sequence ID" value="PYU1_T009951"/>
    <property type="gene ID" value="PYU1_G009933"/>
</dbReference>
<dbReference type="eggNOG" id="KOG3746">
    <property type="taxonomic scope" value="Eukaryota"/>
</dbReference>
<dbReference type="GO" id="GO:0016239">
    <property type="term" value="P:positive regulation of macroautophagy"/>
    <property type="evidence" value="ECO:0007669"/>
    <property type="project" value="TreeGrafter"/>
</dbReference>
<dbReference type="Pfam" id="PF04636">
    <property type="entry name" value="PA26"/>
    <property type="match status" value="1"/>
</dbReference>
<dbReference type="InterPro" id="IPR029032">
    <property type="entry name" value="AhpD-like"/>
</dbReference>
<dbReference type="EMBL" id="GL376624">
    <property type="status" value="NOT_ANNOTATED_CDS"/>
    <property type="molecule type" value="Genomic_DNA"/>
</dbReference>
<evidence type="ECO:0000256" key="1">
    <source>
        <dbReference type="ARBA" id="ARBA00004496"/>
    </source>
</evidence>
<dbReference type="InterPro" id="IPR006730">
    <property type="entry name" value="Sestrin"/>
</dbReference>
<evidence type="ECO:0000313" key="5">
    <source>
        <dbReference type="EnsemblProtists" id="PYU1_T009951"/>
    </source>
</evidence>
<dbReference type="VEuPathDB" id="FungiDB:PYU1_G009933"/>
<dbReference type="GO" id="GO:0070728">
    <property type="term" value="F:L-leucine binding"/>
    <property type="evidence" value="ECO:0007669"/>
    <property type="project" value="TreeGrafter"/>
</dbReference>
<dbReference type="OMA" id="HAIIVLC"/>
<evidence type="ECO:0000256" key="2">
    <source>
        <dbReference type="ARBA" id="ARBA00008350"/>
    </source>
</evidence>
<dbReference type="Proteomes" id="UP000019132">
    <property type="component" value="Unassembled WGS sequence"/>
</dbReference>
<dbReference type="HOGENOM" id="CLU_020429_2_1_1"/>
<feature type="compositionally biased region" description="Acidic residues" evidence="4">
    <location>
        <begin position="384"/>
        <end position="411"/>
    </location>
</feature>
<dbReference type="GO" id="GO:0005634">
    <property type="term" value="C:nucleus"/>
    <property type="evidence" value="ECO:0007669"/>
    <property type="project" value="InterPro"/>
</dbReference>
<evidence type="ECO:0000256" key="4">
    <source>
        <dbReference type="SAM" id="MobiDB-lite"/>
    </source>
</evidence>
<keyword evidence="3" id="KW-0963">Cytoplasm</keyword>
<dbReference type="GO" id="GO:0071233">
    <property type="term" value="P:cellular response to L-leucine"/>
    <property type="evidence" value="ECO:0007669"/>
    <property type="project" value="TreeGrafter"/>
</dbReference>
<comment type="similarity">
    <text evidence="2">Belongs to the sestrin family.</text>
</comment>
<dbReference type="AlphaFoldDB" id="K3WYA2"/>
<accession>K3WYA2</accession>
<feature type="region of interest" description="Disordered" evidence="4">
    <location>
        <begin position="376"/>
        <end position="411"/>
    </location>
</feature>
<dbReference type="GO" id="GO:1901031">
    <property type="term" value="P:regulation of response to reactive oxygen species"/>
    <property type="evidence" value="ECO:0007669"/>
    <property type="project" value="InterPro"/>
</dbReference>
<dbReference type="STRING" id="431595.K3WYA2"/>
<dbReference type="GO" id="GO:1990253">
    <property type="term" value="P:cellular response to leucine starvation"/>
    <property type="evidence" value="ECO:0007669"/>
    <property type="project" value="TreeGrafter"/>
</dbReference>
<evidence type="ECO:0000313" key="6">
    <source>
        <dbReference type="Proteomes" id="UP000019132"/>
    </source>
</evidence>
<protein>
    <recommendedName>
        <fullName evidence="7">Sestrin</fullName>
    </recommendedName>
</protein>
<name>K3WYA2_GLOUD</name>
<dbReference type="PANTHER" id="PTHR12474">
    <property type="entry name" value="P53 REGULATED PA26 NUCLEAR PROTEIN SESTRIN"/>
    <property type="match status" value="1"/>
</dbReference>
<comment type="subcellular location">
    <subcellularLocation>
        <location evidence="1">Cytoplasm</location>
    </subcellularLocation>
</comment>
<reference evidence="5" key="3">
    <citation type="submission" date="2015-02" db="UniProtKB">
        <authorList>
            <consortium name="EnsemblProtists"/>
        </authorList>
    </citation>
    <scope>IDENTIFICATION</scope>
    <source>
        <strain evidence="5">DAOM BR144</strain>
    </source>
</reference>
<evidence type="ECO:0000256" key="3">
    <source>
        <dbReference type="ARBA" id="ARBA00022490"/>
    </source>
</evidence>
<dbReference type="InParanoid" id="K3WYA2"/>
<proteinExistence type="inferred from homology"/>
<dbReference type="SUPFAM" id="SSF69118">
    <property type="entry name" value="AhpD-like"/>
    <property type="match status" value="1"/>
</dbReference>
<keyword evidence="6" id="KW-1185">Reference proteome</keyword>
<sequence>MSQSTLSNPSSPLSLPLSSTSSLESSLSLTSYQEEFVHKISAQRDAFFRRLLVSDPVVQKKMTTLIVQELREMLENDVEFGEKSISRYYPTVVRLARESPFQTMREAFMQLVEEVEEKVPAYSVLREKHHRVSYFVDNNQVEYLENNEDEELQVLFRRSFLVTGRVSHLIQLLAWHKSYLSLYQDSISSIMQRDGPLPLHWRSYIGAMAASELRCHYLADTQQYYFLVNGGEPEWIKGIDYVAPKLFRLHEISSLLAHRPWLITADHIAELLASDQDDSWSVSELVHAIIVLCQYHSMCSISLGLGCAEEEDLTVFSEYGYAVGGADMGLESPRFPYGMSAKDAVPQMDNASSCGSMTEQDLSTIERDETILLKRLKNGHEGSETADDDDDEDDGEQDLGDDNEQDGDDQEVEEAGFDVVEDGLDYNFHVNGANRRKDSLWRFCGGSVIRYADFDVRSEEYNVLHTEDFSWDEHCFSLVKRYFPGEAGQILEDLFNLTSKLTYDYYGAEKEESIDTSPYRDAVWFYVHRIFGICHDDYDYRQVNIYLNRPTKIFIKKVACTPWKVRQEDFEHFDHTLSASEKAHVTLIVAEARKQAGLMYGLRAVMQHMR</sequence>
<dbReference type="PANTHER" id="PTHR12474:SF0">
    <property type="entry name" value="SESTRIN HOMOLOG"/>
    <property type="match status" value="1"/>
</dbReference>
<organism evidence="5 6">
    <name type="scientific">Globisporangium ultimum (strain ATCC 200006 / CBS 805.95 / DAOM BR144)</name>
    <name type="common">Pythium ultimum</name>
    <dbReference type="NCBI Taxonomy" id="431595"/>
    <lineage>
        <taxon>Eukaryota</taxon>
        <taxon>Sar</taxon>
        <taxon>Stramenopiles</taxon>
        <taxon>Oomycota</taxon>
        <taxon>Peronosporomycetes</taxon>
        <taxon>Pythiales</taxon>
        <taxon>Pythiaceae</taxon>
        <taxon>Globisporangium</taxon>
    </lineage>
</organism>
<dbReference type="GO" id="GO:1904262">
    <property type="term" value="P:negative regulation of TORC1 signaling"/>
    <property type="evidence" value="ECO:0007669"/>
    <property type="project" value="TreeGrafter"/>
</dbReference>
<evidence type="ECO:0008006" key="7">
    <source>
        <dbReference type="Google" id="ProtNLM"/>
    </source>
</evidence>
<dbReference type="GO" id="GO:0005737">
    <property type="term" value="C:cytoplasm"/>
    <property type="evidence" value="ECO:0007669"/>
    <property type="project" value="UniProtKB-SubCell"/>
</dbReference>